<dbReference type="EMBL" id="MU003492">
    <property type="protein sequence ID" value="KAF2477390.1"/>
    <property type="molecule type" value="Genomic_DNA"/>
</dbReference>
<protein>
    <submittedName>
        <fullName evidence="1">Uncharacterized protein</fullName>
    </submittedName>
</protein>
<organism evidence="1 2">
    <name type="scientific">Lindgomyces ingoldianus</name>
    <dbReference type="NCBI Taxonomy" id="673940"/>
    <lineage>
        <taxon>Eukaryota</taxon>
        <taxon>Fungi</taxon>
        <taxon>Dikarya</taxon>
        <taxon>Ascomycota</taxon>
        <taxon>Pezizomycotina</taxon>
        <taxon>Dothideomycetes</taxon>
        <taxon>Pleosporomycetidae</taxon>
        <taxon>Pleosporales</taxon>
        <taxon>Lindgomycetaceae</taxon>
        <taxon>Lindgomyces</taxon>
    </lineage>
</organism>
<evidence type="ECO:0000313" key="2">
    <source>
        <dbReference type="Proteomes" id="UP000799755"/>
    </source>
</evidence>
<gene>
    <name evidence="1" type="ORF">BDR25DRAFT_347764</name>
</gene>
<keyword evidence="2" id="KW-1185">Reference proteome</keyword>
<accession>A0ACB6REB7</accession>
<proteinExistence type="predicted"/>
<evidence type="ECO:0000313" key="1">
    <source>
        <dbReference type="EMBL" id="KAF2477390.1"/>
    </source>
</evidence>
<reference evidence="1" key="1">
    <citation type="journal article" date="2020" name="Stud. Mycol.">
        <title>101 Dothideomycetes genomes: a test case for predicting lifestyles and emergence of pathogens.</title>
        <authorList>
            <person name="Haridas S."/>
            <person name="Albert R."/>
            <person name="Binder M."/>
            <person name="Bloem J."/>
            <person name="Labutti K."/>
            <person name="Salamov A."/>
            <person name="Andreopoulos B."/>
            <person name="Baker S."/>
            <person name="Barry K."/>
            <person name="Bills G."/>
            <person name="Bluhm B."/>
            <person name="Cannon C."/>
            <person name="Castanera R."/>
            <person name="Culley D."/>
            <person name="Daum C."/>
            <person name="Ezra D."/>
            <person name="Gonzalez J."/>
            <person name="Henrissat B."/>
            <person name="Kuo A."/>
            <person name="Liang C."/>
            <person name="Lipzen A."/>
            <person name="Lutzoni F."/>
            <person name="Magnuson J."/>
            <person name="Mondo S."/>
            <person name="Nolan M."/>
            <person name="Ohm R."/>
            <person name="Pangilinan J."/>
            <person name="Park H.-J."/>
            <person name="Ramirez L."/>
            <person name="Alfaro M."/>
            <person name="Sun H."/>
            <person name="Tritt A."/>
            <person name="Yoshinaga Y."/>
            <person name="Zwiers L.-H."/>
            <person name="Turgeon B."/>
            <person name="Goodwin S."/>
            <person name="Spatafora J."/>
            <person name="Crous P."/>
            <person name="Grigoriev I."/>
        </authorList>
    </citation>
    <scope>NUCLEOTIDE SEQUENCE</scope>
    <source>
        <strain evidence="1">ATCC 200398</strain>
    </source>
</reference>
<sequence>MANEGKKLLMSSRKSLIFTKTTSYQFHSFQKTYEERNKKSAKHWDCWGHCCCIMFESRGHGKIRSTPGQEEKECKMGALECDCLDPWGTLLVLVLALVIELGWLTPFELPFPDACKCSSACSHSRDQSYSDTRCVIERIGRGHRPECLPDLQNRVGRQACGLHSAVEDRRILKFGEKTELSFYKGRWAGESDNRLKMSYAVTATHRRHEGVKYDETPKRLMAVITPFHRMGPSESSSVAQQDGMKFALQRQITSYCEGKYKAESACESNQHSIRPTSKSNVVFLKKGKYMGLKPCFLQECLLWGYCHLPCEDVQPGEVPATVLSSMAATLHLSAG</sequence>
<comment type="caution">
    <text evidence="1">The sequence shown here is derived from an EMBL/GenBank/DDBJ whole genome shotgun (WGS) entry which is preliminary data.</text>
</comment>
<dbReference type="Proteomes" id="UP000799755">
    <property type="component" value="Unassembled WGS sequence"/>
</dbReference>
<name>A0ACB6REB7_9PLEO</name>